<dbReference type="CDD" id="cd00609">
    <property type="entry name" value="AAT_like"/>
    <property type="match status" value="1"/>
</dbReference>
<dbReference type="PANTHER" id="PTHR46577">
    <property type="entry name" value="HTH-TYPE TRANSCRIPTIONAL REGULATORY PROTEIN GABR"/>
    <property type="match status" value="1"/>
</dbReference>
<keyword evidence="3 9" id="KW-0032">Aminotransferase</keyword>
<dbReference type="Proteomes" id="UP000250369">
    <property type="component" value="Unassembled WGS sequence"/>
</dbReference>
<evidence type="ECO:0000256" key="4">
    <source>
        <dbReference type="ARBA" id="ARBA00022898"/>
    </source>
</evidence>
<sequence>MIEAVLVRVSQYEHNIHRYTLFLFRLKMTCSRLAIPYLITMRGDDVTHELLLTLEYESAVPLFRQLYERLRHAIIHGLLKEGEALPPSRTLCAALGISRTVVLEAYGQLQAEGFVDARRGSRTYVTYKRDQVRHESEPLTPMGLECNERVASLLAQDDAPLWIGENRKKKAPQLGVIDFKHGVPAYDAFPIKTWSRCLVAASGSAGPDMLGYAPAEGSPALRAEIARMLRHSRSLHAEPEQIVVTTGATQALDILSRVLLGPGAQVFLEDPSHPVLRKLFAFAMADVVSVPVDRGGLRVDRMDAYAGGKDAGTKLVYVTPSHQFPLGVTMSLERRLQLLDWANRHGAFIVEDDYDSEFLYEGHKLSSLAGLLHSRNVIYVGSFSKILYPALRIGYAVLQDDKLKSAFLAVKWISDRLTPTLEQETLALFMQSGGYARHIKAMNALYAERRACLVECLRASFGSRIVLHGSEAGLHLTVELESDMSERDIARLALAEGVIVYPAADYFMLENPVKPSFILGYAALTPYQIRKGVAVLHRIVNGR</sequence>
<dbReference type="InterPro" id="IPR036390">
    <property type="entry name" value="WH_DNA-bd_sf"/>
</dbReference>
<dbReference type="Gene3D" id="3.40.640.10">
    <property type="entry name" value="Type I PLP-dependent aspartate aminotransferase-like (Major domain)"/>
    <property type="match status" value="1"/>
</dbReference>
<evidence type="ECO:0000256" key="5">
    <source>
        <dbReference type="ARBA" id="ARBA00023015"/>
    </source>
</evidence>
<keyword evidence="6" id="KW-0238">DNA-binding</keyword>
<accession>A0A329N1L6</accession>
<keyword evidence="5" id="KW-0805">Transcription regulation</keyword>
<gene>
    <name evidence="9" type="ORF">DQG23_03905</name>
</gene>
<dbReference type="InterPro" id="IPR051446">
    <property type="entry name" value="HTH_trans_reg/aminotransferase"/>
</dbReference>
<evidence type="ECO:0000256" key="7">
    <source>
        <dbReference type="ARBA" id="ARBA00023163"/>
    </source>
</evidence>
<feature type="domain" description="HTH gntR-type" evidence="8">
    <location>
        <begin position="60"/>
        <end position="128"/>
    </location>
</feature>
<dbReference type="Pfam" id="PF00155">
    <property type="entry name" value="Aminotran_1_2"/>
    <property type="match status" value="1"/>
</dbReference>
<keyword evidence="4" id="KW-0663">Pyridoxal phosphate</keyword>
<evidence type="ECO:0000256" key="6">
    <source>
        <dbReference type="ARBA" id="ARBA00023125"/>
    </source>
</evidence>
<reference evidence="9 10" key="1">
    <citation type="journal article" date="2009" name="Int. J. Syst. Evol. Microbiol.">
        <title>Paenibacillus contaminans sp. nov., isolated from a contaminated laboratory plate.</title>
        <authorList>
            <person name="Chou J.H."/>
            <person name="Lee J.H."/>
            <person name="Lin M.C."/>
            <person name="Chang P.S."/>
            <person name="Arun A.B."/>
            <person name="Young C.C."/>
            <person name="Chen W.M."/>
        </authorList>
    </citation>
    <scope>NUCLEOTIDE SEQUENCE [LARGE SCALE GENOMIC DNA]</scope>
    <source>
        <strain evidence="9 10">CKOBP-6</strain>
    </source>
</reference>
<evidence type="ECO:0000313" key="9">
    <source>
        <dbReference type="EMBL" id="RAV23347.1"/>
    </source>
</evidence>
<dbReference type="InterPro" id="IPR036388">
    <property type="entry name" value="WH-like_DNA-bd_sf"/>
</dbReference>
<organism evidence="9 10">
    <name type="scientific">Paenibacillus contaminans</name>
    <dbReference type="NCBI Taxonomy" id="450362"/>
    <lineage>
        <taxon>Bacteria</taxon>
        <taxon>Bacillati</taxon>
        <taxon>Bacillota</taxon>
        <taxon>Bacilli</taxon>
        <taxon>Bacillales</taxon>
        <taxon>Paenibacillaceae</taxon>
        <taxon>Paenibacillus</taxon>
    </lineage>
</organism>
<dbReference type="EMBL" id="QMFB01000001">
    <property type="protein sequence ID" value="RAV23347.1"/>
    <property type="molecule type" value="Genomic_DNA"/>
</dbReference>
<dbReference type="PROSITE" id="PS50949">
    <property type="entry name" value="HTH_GNTR"/>
    <property type="match status" value="1"/>
</dbReference>
<dbReference type="GO" id="GO:0003700">
    <property type="term" value="F:DNA-binding transcription factor activity"/>
    <property type="evidence" value="ECO:0007669"/>
    <property type="project" value="InterPro"/>
</dbReference>
<dbReference type="Gene3D" id="1.10.10.10">
    <property type="entry name" value="Winged helix-like DNA-binding domain superfamily/Winged helix DNA-binding domain"/>
    <property type="match status" value="1"/>
</dbReference>
<evidence type="ECO:0000256" key="3">
    <source>
        <dbReference type="ARBA" id="ARBA00022576"/>
    </source>
</evidence>
<keyword evidence="10" id="KW-1185">Reference proteome</keyword>
<dbReference type="SUPFAM" id="SSF46785">
    <property type="entry name" value="Winged helix' DNA-binding domain"/>
    <property type="match status" value="1"/>
</dbReference>
<evidence type="ECO:0000256" key="2">
    <source>
        <dbReference type="ARBA" id="ARBA00005384"/>
    </source>
</evidence>
<dbReference type="GO" id="GO:0008483">
    <property type="term" value="F:transaminase activity"/>
    <property type="evidence" value="ECO:0007669"/>
    <property type="project" value="UniProtKB-KW"/>
</dbReference>
<dbReference type="GO" id="GO:0003677">
    <property type="term" value="F:DNA binding"/>
    <property type="evidence" value="ECO:0007669"/>
    <property type="project" value="UniProtKB-KW"/>
</dbReference>
<evidence type="ECO:0000259" key="8">
    <source>
        <dbReference type="PROSITE" id="PS50949"/>
    </source>
</evidence>
<comment type="cofactor">
    <cofactor evidence="1">
        <name>pyridoxal 5'-phosphate</name>
        <dbReference type="ChEBI" id="CHEBI:597326"/>
    </cofactor>
</comment>
<dbReference type="Pfam" id="PF00392">
    <property type="entry name" value="GntR"/>
    <property type="match status" value="1"/>
</dbReference>
<evidence type="ECO:0000313" key="10">
    <source>
        <dbReference type="Proteomes" id="UP000250369"/>
    </source>
</evidence>
<evidence type="ECO:0000256" key="1">
    <source>
        <dbReference type="ARBA" id="ARBA00001933"/>
    </source>
</evidence>
<dbReference type="CDD" id="cd07377">
    <property type="entry name" value="WHTH_GntR"/>
    <property type="match status" value="1"/>
</dbReference>
<dbReference type="SUPFAM" id="SSF53383">
    <property type="entry name" value="PLP-dependent transferases"/>
    <property type="match status" value="1"/>
</dbReference>
<name>A0A329N1L6_9BACL</name>
<comment type="caution">
    <text evidence="9">The sequence shown here is derived from an EMBL/GenBank/DDBJ whole genome shotgun (WGS) entry which is preliminary data.</text>
</comment>
<dbReference type="InterPro" id="IPR015424">
    <property type="entry name" value="PyrdxlP-dep_Trfase"/>
</dbReference>
<comment type="similarity">
    <text evidence="2">In the C-terminal section; belongs to the class-I pyridoxal-phosphate-dependent aminotransferase family.</text>
</comment>
<dbReference type="GO" id="GO:0030170">
    <property type="term" value="F:pyridoxal phosphate binding"/>
    <property type="evidence" value="ECO:0007669"/>
    <property type="project" value="InterPro"/>
</dbReference>
<dbReference type="InterPro" id="IPR000524">
    <property type="entry name" value="Tscrpt_reg_HTH_GntR"/>
</dbReference>
<dbReference type="PANTHER" id="PTHR46577:SF1">
    <property type="entry name" value="HTH-TYPE TRANSCRIPTIONAL REGULATORY PROTEIN GABR"/>
    <property type="match status" value="1"/>
</dbReference>
<dbReference type="SMART" id="SM00345">
    <property type="entry name" value="HTH_GNTR"/>
    <property type="match status" value="1"/>
</dbReference>
<protein>
    <submittedName>
        <fullName evidence="9">PLP-dependent aminotransferase family protein</fullName>
    </submittedName>
</protein>
<keyword evidence="9" id="KW-0808">Transferase</keyword>
<dbReference type="PRINTS" id="PR00035">
    <property type="entry name" value="HTHGNTR"/>
</dbReference>
<keyword evidence="7" id="KW-0804">Transcription</keyword>
<dbReference type="InterPro" id="IPR004839">
    <property type="entry name" value="Aminotransferase_I/II_large"/>
</dbReference>
<dbReference type="InterPro" id="IPR015421">
    <property type="entry name" value="PyrdxlP-dep_Trfase_major"/>
</dbReference>
<proteinExistence type="inferred from homology"/>
<dbReference type="AlphaFoldDB" id="A0A329N1L6"/>